<protein>
    <submittedName>
        <fullName evidence="1">Uncharacterized protein</fullName>
    </submittedName>
</protein>
<dbReference type="EMBL" id="CAVMJV010000005">
    <property type="protein sequence ID" value="CAK5030922.1"/>
    <property type="molecule type" value="Genomic_DNA"/>
</dbReference>
<evidence type="ECO:0000313" key="2">
    <source>
        <dbReference type="Proteomes" id="UP001497535"/>
    </source>
</evidence>
<evidence type="ECO:0000313" key="1">
    <source>
        <dbReference type="EMBL" id="CAK5030922.1"/>
    </source>
</evidence>
<organism evidence="1 2">
    <name type="scientific">Meloidogyne enterolobii</name>
    <name type="common">Root-knot nematode worm</name>
    <name type="synonym">Meloidogyne mayaguensis</name>
    <dbReference type="NCBI Taxonomy" id="390850"/>
    <lineage>
        <taxon>Eukaryota</taxon>
        <taxon>Metazoa</taxon>
        <taxon>Ecdysozoa</taxon>
        <taxon>Nematoda</taxon>
        <taxon>Chromadorea</taxon>
        <taxon>Rhabditida</taxon>
        <taxon>Tylenchina</taxon>
        <taxon>Tylenchomorpha</taxon>
        <taxon>Tylenchoidea</taxon>
        <taxon>Meloidogynidae</taxon>
        <taxon>Meloidogyninae</taxon>
        <taxon>Meloidogyne</taxon>
    </lineage>
</organism>
<reference evidence="1" key="1">
    <citation type="submission" date="2023-11" db="EMBL/GenBank/DDBJ databases">
        <authorList>
            <person name="Poullet M."/>
        </authorList>
    </citation>
    <scope>NUCLEOTIDE SEQUENCE</scope>
    <source>
        <strain evidence="1">E1834</strain>
    </source>
</reference>
<sequence>MIWPKLFFLPPFFPFLFLHTFIYLLFRVLIYACLSLPLKFFFTFFILVFKYWTQSVFFYFALKIFFSPFLRMSDTFTFFIARLLPPFSYFYVKLRGNITVRKRKIFYNI</sequence>
<keyword evidence="2" id="KW-1185">Reference proteome</keyword>
<comment type="caution">
    <text evidence="1">The sequence shown here is derived from an EMBL/GenBank/DDBJ whole genome shotgun (WGS) entry which is preliminary data.</text>
</comment>
<gene>
    <name evidence="1" type="ORF">MENTE1834_LOCUS7364</name>
</gene>
<proteinExistence type="predicted"/>
<name>A0ACB0Y3Y8_MELEN</name>
<accession>A0ACB0Y3Y8</accession>
<dbReference type="Proteomes" id="UP001497535">
    <property type="component" value="Unassembled WGS sequence"/>
</dbReference>